<proteinExistence type="predicted"/>
<reference evidence="1 2" key="1">
    <citation type="submission" date="2015-10" db="EMBL/GenBank/DDBJ databases">
        <title>Full genome of DAOMC 229536 Phialocephala scopiformis, a fungal endophyte of spruce producing the potent anti-insectan compound rugulosin.</title>
        <authorList>
            <consortium name="DOE Joint Genome Institute"/>
            <person name="Walker A.K."/>
            <person name="Frasz S.L."/>
            <person name="Seifert K.A."/>
            <person name="Miller J.D."/>
            <person name="Mondo S.J."/>
            <person name="Labutti K."/>
            <person name="Lipzen A."/>
            <person name="Dockter R."/>
            <person name="Kennedy M."/>
            <person name="Grigoriev I.V."/>
            <person name="Spatafora J.W."/>
        </authorList>
    </citation>
    <scope>NUCLEOTIDE SEQUENCE [LARGE SCALE GENOMIC DNA]</scope>
    <source>
        <strain evidence="1 2">CBS 120377</strain>
    </source>
</reference>
<dbReference type="KEGG" id="psco:LY89DRAFT_691313"/>
<organism evidence="1 2">
    <name type="scientific">Mollisia scopiformis</name>
    <name type="common">Conifer needle endophyte fungus</name>
    <name type="synonym">Phialocephala scopiformis</name>
    <dbReference type="NCBI Taxonomy" id="149040"/>
    <lineage>
        <taxon>Eukaryota</taxon>
        <taxon>Fungi</taxon>
        <taxon>Dikarya</taxon>
        <taxon>Ascomycota</taxon>
        <taxon>Pezizomycotina</taxon>
        <taxon>Leotiomycetes</taxon>
        <taxon>Helotiales</taxon>
        <taxon>Mollisiaceae</taxon>
        <taxon>Mollisia</taxon>
    </lineage>
</organism>
<dbReference type="InParanoid" id="A0A132B6H0"/>
<dbReference type="AlphaFoldDB" id="A0A132B6H0"/>
<gene>
    <name evidence="1" type="ORF">LY89DRAFT_691313</name>
</gene>
<dbReference type="Proteomes" id="UP000070700">
    <property type="component" value="Unassembled WGS sequence"/>
</dbReference>
<sequence length="237" mass="27186">MPLREWDRILASSPSMPMVLQFMDLELRLYDTDDLRSLSQFITCFPALERFTFGRQYRSWNRSGSSGDGDNLNEIVQCLFRVRTSLKYLCLESAGDCRRGCDEIQSLVEFSSLEVIDVVAFDLWLYTYDNGPDLGDDDKPLDPRVVPMVDLLPPHIRHLSLRLGSRMTVVHALGLLEAKKEQKQVSCLETLHITLTEYSHRPSKSEIDELLETGIKCGVKVIVERESLSGCLWKWKI</sequence>
<evidence type="ECO:0000313" key="2">
    <source>
        <dbReference type="Proteomes" id="UP000070700"/>
    </source>
</evidence>
<keyword evidence="2" id="KW-1185">Reference proteome</keyword>
<name>A0A132B6H0_MOLSC</name>
<dbReference type="GeneID" id="28826006"/>
<accession>A0A132B6H0</accession>
<dbReference type="EMBL" id="KQ947437">
    <property type="protein sequence ID" value="KUJ08002.1"/>
    <property type="molecule type" value="Genomic_DNA"/>
</dbReference>
<evidence type="ECO:0000313" key="1">
    <source>
        <dbReference type="EMBL" id="KUJ08002.1"/>
    </source>
</evidence>
<dbReference type="RefSeq" id="XP_018062357.1">
    <property type="nucleotide sequence ID" value="XM_018216280.1"/>
</dbReference>
<evidence type="ECO:0008006" key="3">
    <source>
        <dbReference type="Google" id="ProtNLM"/>
    </source>
</evidence>
<protein>
    <recommendedName>
        <fullName evidence="3">FBD domain-containing protein</fullName>
    </recommendedName>
</protein>